<organism evidence="2 3">
    <name type="scientific">Crepidotus variabilis</name>
    <dbReference type="NCBI Taxonomy" id="179855"/>
    <lineage>
        <taxon>Eukaryota</taxon>
        <taxon>Fungi</taxon>
        <taxon>Dikarya</taxon>
        <taxon>Basidiomycota</taxon>
        <taxon>Agaricomycotina</taxon>
        <taxon>Agaricomycetes</taxon>
        <taxon>Agaricomycetidae</taxon>
        <taxon>Agaricales</taxon>
        <taxon>Agaricineae</taxon>
        <taxon>Crepidotaceae</taxon>
        <taxon>Crepidotus</taxon>
    </lineage>
</organism>
<dbReference type="EMBL" id="MU157835">
    <property type="protein sequence ID" value="KAF9531394.1"/>
    <property type="molecule type" value="Genomic_DNA"/>
</dbReference>
<dbReference type="Proteomes" id="UP000807306">
    <property type="component" value="Unassembled WGS sequence"/>
</dbReference>
<feature type="transmembrane region" description="Helical" evidence="1">
    <location>
        <begin position="12"/>
        <end position="34"/>
    </location>
</feature>
<protein>
    <submittedName>
        <fullName evidence="2">Uncharacterized protein</fullName>
    </submittedName>
</protein>
<keyword evidence="1" id="KW-0472">Membrane</keyword>
<accession>A0A9P6JT23</accession>
<name>A0A9P6JT23_9AGAR</name>
<gene>
    <name evidence="2" type="ORF">CPB83DRAFT_102675</name>
</gene>
<comment type="caution">
    <text evidence="2">The sequence shown here is derived from an EMBL/GenBank/DDBJ whole genome shotgun (WGS) entry which is preliminary data.</text>
</comment>
<sequence>MVNSLIVADQSNFFFVSISAGALWAMGSSIFSSTSRLCPPTSRRESAFSSREFSKERPLRCLRQGVTARKNRTSSPASIRTAERLLVAPMTFSVTSGFIAITTPDGSDAKLMDVTSVQTNLQASKFTKTVFIKE</sequence>
<evidence type="ECO:0000313" key="3">
    <source>
        <dbReference type="Proteomes" id="UP000807306"/>
    </source>
</evidence>
<proteinExistence type="predicted"/>
<evidence type="ECO:0000313" key="2">
    <source>
        <dbReference type="EMBL" id="KAF9531394.1"/>
    </source>
</evidence>
<keyword evidence="3" id="KW-1185">Reference proteome</keyword>
<dbReference type="AlphaFoldDB" id="A0A9P6JT23"/>
<keyword evidence="1" id="KW-0812">Transmembrane</keyword>
<reference evidence="2" key="1">
    <citation type="submission" date="2020-11" db="EMBL/GenBank/DDBJ databases">
        <authorList>
            <consortium name="DOE Joint Genome Institute"/>
            <person name="Ahrendt S."/>
            <person name="Riley R."/>
            <person name="Andreopoulos W."/>
            <person name="Labutti K."/>
            <person name="Pangilinan J."/>
            <person name="Ruiz-Duenas F.J."/>
            <person name="Barrasa J.M."/>
            <person name="Sanchez-Garcia M."/>
            <person name="Camarero S."/>
            <person name="Miyauchi S."/>
            <person name="Serrano A."/>
            <person name="Linde D."/>
            <person name="Babiker R."/>
            <person name="Drula E."/>
            <person name="Ayuso-Fernandez I."/>
            <person name="Pacheco R."/>
            <person name="Padilla G."/>
            <person name="Ferreira P."/>
            <person name="Barriuso J."/>
            <person name="Kellner H."/>
            <person name="Castanera R."/>
            <person name="Alfaro M."/>
            <person name="Ramirez L."/>
            <person name="Pisabarro A.G."/>
            <person name="Kuo A."/>
            <person name="Tritt A."/>
            <person name="Lipzen A."/>
            <person name="He G."/>
            <person name="Yan M."/>
            <person name="Ng V."/>
            <person name="Cullen D."/>
            <person name="Martin F."/>
            <person name="Rosso M.-N."/>
            <person name="Henrissat B."/>
            <person name="Hibbett D."/>
            <person name="Martinez A.T."/>
            <person name="Grigoriev I.V."/>
        </authorList>
    </citation>
    <scope>NUCLEOTIDE SEQUENCE</scope>
    <source>
        <strain evidence="2">CBS 506.95</strain>
    </source>
</reference>
<evidence type="ECO:0000256" key="1">
    <source>
        <dbReference type="SAM" id="Phobius"/>
    </source>
</evidence>
<keyword evidence="1" id="KW-1133">Transmembrane helix</keyword>